<dbReference type="GO" id="GO:0005763">
    <property type="term" value="C:mitochondrial small ribosomal subunit"/>
    <property type="evidence" value="ECO:0007669"/>
    <property type="project" value="TreeGrafter"/>
</dbReference>
<protein>
    <submittedName>
        <fullName evidence="4">Uncharacterized protein</fullName>
    </submittedName>
</protein>
<keyword evidence="3" id="KW-0687">Ribonucleoprotein</keyword>
<evidence type="ECO:0000256" key="3">
    <source>
        <dbReference type="ARBA" id="ARBA00023274"/>
    </source>
</evidence>
<evidence type="ECO:0000256" key="1">
    <source>
        <dbReference type="ARBA" id="ARBA00006242"/>
    </source>
</evidence>
<keyword evidence="2" id="KW-0689">Ribosomal protein</keyword>
<evidence type="ECO:0000313" key="5">
    <source>
        <dbReference type="Proteomes" id="UP000494165"/>
    </source>
</evidence>
<organism evidence="4 5">
    <name type="scientific">Cloeon dipterum</name>
    <dbReference type="NCBI Taxonomy" id="197152"/>
    <lineage>
        <taxon>Eukaryota</taxon>
        <taxon>Metazoa</taxon>
        <taxon>Ecdysozoa</taxon>
        <taxon>Arthropoda</taxon>
        <taxon>Hexapoda</taxon>
        <taxon>Insecta</taxon>
        <taxon>Pterygota</taxon>
        <taxon>Palaeoptera</taxon>
        <taxon>Ephemeroptera</taxon>
        <taxon>Pisciforma</taxon>
        <taxon>Baetidae</taxon>
        <taxon>Cloeon</taxon>
    </lineage>
</organism>
<dbReference type="EMBL" id="CADEPI010000030">
    <property type="protein sequence ID" value="CAB3367369.1"/>
    <property type="molecule type" value="Genomic_DNA"/>
</dbReference>
<dbReference type="HAMAP" id="MF_00291_B">
    <property type="entry name" value="Ribosomal_uS2_B"/>
    <property type="match status" value="1"/>
</dbReference>
<sequence length="246" mass="27095">MVPCRNSSVRQQIRGISKSAAAAGNAALLDAAHTRSEQPGVIYNSEPLKVADYFGIQKLVKVKDMFEAKVHLGHMEGSLHPAMKPYLYGSRLGHCVFDLDISASMLRRSLHVLANIVYRNGVILFMCPPSKSQAARATEMCAQYCNEFSHVRHWKQGTFTNSSKQFGLVTRLPDLCVFMGTPHDATVECAKMNIPTLAILDSNADPALVTYHIPGNDDSMSSINYFSKVFSDTIKIAKAKKKEDGV</sequence>
<dbReference type="OrthoDB" id="2320368at2759"/>
<accession>A0A8S1CGZ8</accession>
<name>A0A8S1CGZ8_9INSE</name>
<dbReference type="Pfam" id="PF00318">
    <property type="entry name" value="Ribosomal_S2"/>
    <property type="match status" value="2"/>
</dbReference>
<dbReference type="SUPFAM" id="SSF52313">
    <property type="entry name" value="Ribosomal protein S2"/>
    <property type="match status" value="1"/>
</dbReference>
<dbReference type="InterPro" id="IPR023591">
    <property type="entry name" value="Ribosomal_uS2_flav_dom_sf"/>
</dbReference>
<dbReference type="InterPro" id="IPR001865">
    <property type="entry name" value="Ribosomal_uS2"/>
</dbReference>
<dbReference type="PANTHER" id="PTHR12534:SF0">
    <property type="entry name" value="SMALL RIBOSOMAL SUBUNIT PROTEIN US2M"/>
    <property type="match status" value="1"/>
</dbReference>
<gene>
    <name evidence="4" type="ORF">CLODIP_2_CD00365</name>
</gene>
<reference evidence="4 5" key="1">
    <citation type="submission" date="2020-04" db="EMBL/GenBank/DDBJ databases">
        <authorList>
            <person name="Alioto T."/>
            <person name="Alioto T."/>
            <person name="Gomez Garrido J."/>
        </authorList>
    </citation>
    <scope>NUCLEOTIDE SEQUENCE [LARGE SCALE GENOMIC DNA]</scope>
</reference>
<keyword evidence="5" id="KW-1185">Reference proteome</keyword>
<comment type="similarity">
    <text evidence="1">Belongs to the universal ribosomal protein uS2 family.</text>
</comment>
<dbReference type="GO" id="GO:0006412">
    <property type="term" value="P:translation"/>
    <property type="evidence" value="ECO:0007669"/>
    <property type="project" value="InterPro"/>
</dbReference>
<dbReference type="GO" id="GO:0003735">
    <property type="term" value="F:structural constituent of ribosome"/>
    <property type="evidence" value="ECO:0007669"/>
    <property type="project" value="InterPro"/>
</dbReference>
<dbReference type="Gene3D" id="3.40.50.10490">
    <property type="entry name" value="Glucose-6-phosphate isomerase like protein, domain 1"/>
    <property type="match status" value="1"/>
</dbReference>
<dbReference type="Proteomes" id="UP000494165">
    <property type="component" value="Unassembled WGS sequence"/>
</dbReference>
<dbReference type="PANTHER" id="PTHR12534">
    <property type="entry name" value="30S RIBOSOMAL PROTEIN S2 PROKARYOTIC AND ORGANELLAR"/>
    <property type="match status" value="1"/>
</dbReference>
<evidence type="ECO:0000313" key="4">
    <source>
        <dbReference type="EMBL" id="CAB3367369.1"/>
    </source>
</evidence>
<dbReference type="InterPro" id="IPR018130">
    <property type="entry name" value="Ribosomal_uS2_CS"/>
</dbReference>
<dbReference type="CDD" id="cd01425">
    <property type="entry name" value="RPS2"/>
    <property type="match status" value="1"/>
</dbReference>
<dbReference type="InterPro" id="IPR005706">
    <property type="entry name" value="Ribosomal_uS2_bac/mit/plastid"/>
</dbReference>
<proteinExistence type="inferred from homology"/>
<evidence type="ECO:0000256" key="2">
    <source>
        <dbReference type="ARBA" id="ARBA00022980"/>
    </source>
</evidence>
<dbReference type="AlphaFoldDB" id="A0A8S1CGZ8"/>
<comment type="caution">
    <text evidence="4">The sequence shown here is derived from an EMBL/GenBank/DDBJ whole genome shotgun (WGS) entry which is preliminary data.</text>
</comment>
<dbReference type="PROSITE" id="PS00962">
    <property type="entry name" value="RIBOSOMAL_S2_1"/>
    <property type="match status" value="1"/>
</dbReference>
<dbReference type="PRINTS" id="PR00395">
    <property type="entry name" value="RIBOSOMALS2"/>
</dbReference>